<dbReference type="InterPro" id="IPR047610">
    <property type="entry name" value="ImuA_translesion"/>
</dbReference>
<keyword evidence="4" id="KW-1185">Reference proteome</keyword>
<dbReference type="NCBIfam" id="NF033429">
    <property type="entry name" value="ImuA_translesion"/>
    <property type="match status" value="1"/>
</dbReference>
<dbReference type="PIRSF" id="PIRSF037290">
    <property type="entry name" value="UCP037290"/>
    <property type="match status" value="1"/>
</dbReference>
<reference evidence="1" key="1">
    <citation type="submission" date="2019-10" db="EMBL/GenBank/DDBJ databases">
        <authorList>
            <person name="Paulsen S."/>
        </authorList>
    </citation>
    <scope>NUCLEOTIDE SEQUENCE</scope>
    <source>
        <strain evidence="1">LMG 19692</strain>
    </source>
</reference>
<dbReference type="RefSeq" id="WP_130125984.1">
    <property type="nucleotide sequence ID" value="NZ_CBCSDF010000003.1"/>
</dbReference>
<evidence type="ECO:0000313" key="4">
    <source>
        <dbReference type="Proteomes" id="UP001304419"/>
    </source>
</evidence>
<proteinExistence type="predicted"/>
<dbReference type="Proteomes" id="UP001304419">
    <property type="component" value="Chromosome 1"/>
</dbReference>
<dbReference type="Proteomes" id="UP000646877">
    <property type="component" value="Unassembled WGS sequence"/>
</dbReference>
<evidence type="ECO:0000313" key="2">
    <source>
        <dbReference type="EMBL" id="WOX27537.1"/>
    </source>
</evidence>
<dbReference type="EMBL" id="CP137578">
    <property type="protein sequence ID" value="WOX27537.1"/>
    <property type="molecule type" value="Genomic_DNA"/>
</dbReference>
<dbReference type="InterPro" id="IPR027417">
    <property type="entry name" value="P-loop_NTPase"/>
</dbReference>
<name>A0A8I2GYT0_9GAMM</name>
<reference evidence="2 4" key="2">
    <citation type="submission" date="2023-10" db="EMBL/GenBank/DDBJ databases">
        <title>To unveil natural product biosynthetic capacity in Pseudoalteromonas.</title>
        <authorList>
            <person name="Wang J."/>
        </authorList>
    </citation>
    <scope>NUCLEOTIDE SEQUENCE [LARGE SCALE GENOMIC DNA]</scope>
    <source>
        <strain evidence="2 4">DSM 15914</strain>
    </source>
</reference>
<protein>
    <submittedName>
        <fullName evidence="1">Translesion DNA synthesis-associated protein ImuA</fullName>
    </submittedName>
</protein>
<dbReference type="InterPro" id="IPR017166">
    <property type="entry name" value="UCP037290"/>
</dbReference>
<dbReference type="SUPFAM" id="SSF52540">
    <property type="entry name" value="P-loop containing nucleoside triphosphate hydrolases"/>
    <property type="match status" value="1"/>
</dbReference>
<accession>A0A8I2GYT0</accession>
<dbReference type="AlphaFoldDB" id="A0A8I2GYT0"/>
<evidence type="ECO:0000313" key="1">
    <source>
        <dbReference type="EMBL" id="NLR19878.1"/>
    </source>
</evidence>
<dbReference type="EMBL" id="WEIA01000001">
    <property type="protein sequence ID" value="NLR19878.1"/>
    <property type="molecule type" value="Genomic_DNA"/>
</dbReference>
<sequence>MANYIDLLERKNLLWRGRGQTVQHDVVSTRFAALDDLLCGGWPQQGVIGVKTAMGIGELRLILPHFVDDNRLKVLINPPGQIHAAALHYLSLDLSEFMILQPPSEKEALWAAEQCAKSGACSTLVLWHEALSIAAVKRLQLGAQAGGCRLFALYQAQYAQTLPFTLSVVLQAQHSGLDVMVKKHKGYFAHRSLKLENPHYWPELEKPNLPHVSDNIVAFSGYERRLTS</sequence>
<gene>
    <name evidence="1" type="primary">imuA</name>
    <name evidence="1" type="ORF">F9Y85_00755</name>
    <name evidence="2" type="ORF">R5H13_12810</name>
</gene>
<evidence type="ECO:0000313" key="3">
    <source>
        <dbReference type="Proteomes" id="UP000646877"/>
    </source>
</evidence>
<organism evidence="1 3">
    <name type="scientific">Pseudoalteromonas maricaloris</name>
    <dbReference type="NCBI Taxonomy" id="184924"/>
    <lineage>
        <taxon>Bacteria</taxon>
        <taxon>Pseudomonadati</taxon>
        <taxon>Pseudomonadota</taxon>
        <taxon>Gammaproteobacteria</taxon>
        <taxon>Alteromonadales</taxon>
        <taxon>Pseudoalteromonadaceae</taxon>
        <taxon>Pseudoalteromonas</taxon>
    </lineage>
</organism>
<dbReference type="Gene3D" id="3.40.50.300">
    <property type="entry name" value="P-loop containing nucleotide triphosphate hydrolases"/>
    <property type="match status" value="1"/>
</dbReference>